<dbReference type="EMBL" id="DS548758">
    <property type="protein sequence ID" value="EDR27759.1"/>
    <property type="molecule type" value="Genomic_DNA"/>
</dbReference>
<proteinExistence type="predicted"/>
<dbReference type="InterPro" id="IPR011992">
    <property type="entry name" value="EF-hand-dom_pair"/>
</dbReference>
<evidence type="ECO:0000313" key="3">
    <source>
        <dbReference type="EMBL" id="EDR27759.1"/>
    </source>
</evidence>
<dbReference type="GeneID" id="5881006"/>
<name>B0ECJ9_ENTDS</name>
<dbReference type="GO" id="GO:0032440">
    <property type="term" value="F:2-alkenal reductase [NAD(P)H] activity"/>
    <property type="evidence" value="ECO:0007669"/>
    <property type="project" value="UniProtKB-EC"/>
</dbReference>
<dbReference type="GO" id="GO:0005509">
    <property type="term" value="F:calcium ion binding"/>
    <property type="evidence" value="ECO:0007669"/>
    <property type="project" value="InterPro"/>
</dbReference>
<keyword evidence="1" id="KW-0106">Calcium</keyword>
<accession>B0ECJ9</accession>
<dbReference type="Proteomes" id="UP000008076">
    <property type="component" value="Unassembled WGS sequence"/>
</dbReference>
<dbReference type="SMART" id="SM01184">
    <property type="entry name" value="efhand_Ca_insen"/>
    <property type="match status" value="1"/>
</dbReference>
<evidence type="ECO:0000259" key="2">
    <source>
        <dbReference type="PROSITE" id="PS50222"/>
    </source>
</evidence>
<evidence type="ECO:0000313" key="4">
    <source>
        <dbReference type="Proteomes" id="UP000008076"/>
    </source>
</evidence>
<dbReference type="PROSITE" id="PS50222">
    <property type="entry name" value="EF_HAND_2"/>
    <property type="match status" value="1"/>
</dbReference>
<evidence type="ECO:0000256" key="1">
    <source>
        <dbReference type="ARBA" id="ARBA00022837"/>
    </source>
</evidence>
<dbReference type="Gene3D" id="1.10.238.10">
    <property type="entry name" value="EF-hand"/>
    <property type="match status" value="2"/>
</dbReference>
<dbReference type="InterPro" id="IPR018247">
    <property type="entry name" value="EF_Hand_1_Ca_BS"/>
</dbReference>
<dbReference type="AlphaFoldDB" id="B0ECJ9"/>
<dbReference type="SUPFAM" id="SSF47473">
    <property type="entry name" value="EF-hand"/>
    <property type="match status" value="1"/>
</dbReference>
<feature type="domain" description="EF-hand" evidence="2">
    <location>
        <begin position="23"/>
        <end position="58"/>
    </location>
</feature>
<keyword evidence="4" id="KW-1185">Reference proteome</keyword>
<dbReference type="Pfam" id="PF13405">
    <property type="entry name" value="EF-hand_6"/>
    <property type="match status" value="1"/>
</dbReference>
<dbReference type="KEGG" id="edi:EDI_263680"/>
<dbReference type="EC" id="1.3.1.74" evidence="3"/>
<dbReference type="eggNOG" id="KOG0035">
    <property type="taxonomic scope" value="Eukaryota"/>
</dbReference>
<dbReference type="PROSITE" id="PS00018">
    <property type="entry name" value="EF_HAND_1"/>
    <property type="match status" value="1"/>
</dbReference>
<gene>
    <name evidence="3" type="ORF">EDI_263680</name>
</gene>
<reference evidence="4" key="1">
    <citation type="submission" date="2007-12" db="EMBL/GenBank/DDBJ databases">
        <title>Annotation of Entamoeba dispar SAW760.</title>
        <authorList>
            <person name="Lorenzi H."/>
            <person name="Inman J."/>
            <person name="Schobel S."/>
            <person name="Amedeo P."/>
            <person name="Caler E."/>
        </authorList>
    </citation>
    <scope>NUCLEOTIDE SEQUENCE [LARGE SCALE GENOMIC DNA]</scope>
    <source>
        <strain evidence="4">ATCC PRA-260 / SAW760</strain>
    </source>
</reference>
<dbReference type="RefSeq" id="XP_001736026.1">
    <property type="nucleotide sequence ID" value="XM_001735974.1"/>
</dbReference>
<dbReference type="OrthoDB" id="10017054at2759"/>
<protein>
    <submittedName>
        <fullName evidence="3">Alpha-actinin, putative</fullName>
        <ecNumber evidence="3">1.3.1.74</ecNumber>
    </submittedName>
</protein>
<sequence length="158" mass="17747">MFEKKIVYIEAQINEASSGVTAEQMQEFKQSFDAFDGNHDGVLDKLEFRSCLSSMGLIDIDFTGGEDAQYDAIYNNVTKGENGVSFDNYVQYMKEKNDENPSPEQLNEIFSTIAAGKEIITEADMQKAGMSAEQIEYVKSNLPQKDDGYDYAAWVKTN</sequence>
<organism evidence="4">
    <name type="scientific">Entamoeba dispar (strain ATCC PRA-260 / SAW760)</name>
    <dbReference type="NCBI Taxonomy" id="370354"/>
    <lineage>
        <taxon>Eukaryota</taxon>
        <taxon>Amoebozoa</taxon>
        <taxon>Evosea</taxon>
        <taxon>Archamoebae</taxon>
        <taxon>Mastigamoebida</taxon>
        <taxon>Entamoebidae</taxon>
        <taxon>Entamoeba</taxon>
    </lineage>
</organism>
<keyword evidence="3" id="KW-0560">Oxidoreductase</keyword>
<dbReference type="SMART" id="SM00054">
    <property type="entry name" value="EFh"/>
    <property type="match status" value="1"/>
</dbReference>
<dbReference type="InterPro" id="IPR002048">
    <property type="entry name" value="EF_hand_dom"/>
</dbReference>